<evidence type="ECO:0000256" key="1">
    <source>
        <dbReference type="SAM" id="MobiDB-lite"/>
    </source>
</evidence>
<dbReference type="PROSITE" id="PS50011">
    <property type="entry name" value="PROTEIN_KINASE_DOM"/>
    <property type="match status" value="1"/>
</dbReference>
<sequence>MVRFHSAATLNDTTAQGRAMSITYRPPEVDVKINPKNSQAYDVWSLACVLFQFMVWHLFGYDAVHDEQRFLNAQHQWCQSFKRARINNDNAQGWAAREDKFFNIRFDESSRRLVAEVKESVEQWARLLHSSQYCSQAIHDLLELVMTRMFIIEPSKRIGMSEVKSAISGIVGKCSISDDYYRKGVPRTGLNVDSGSLEFVKTMPEDSSTSSSTSTDDGIYDASRSFENLTELFGVTSEADEATSQPQIISGNTTPIRRLPALIDVLDGINNKLGQNHQQTETSLLRDPVPPASLAEIQAAAGKSSLIASSSRSRMSVPTTVATSYLQTPSDLSSIRHTSYSTPRNTDTSLADQKDPLWLSSGEFLDAHNRSQSRLEYDSHFDISETDIRNIDTTSNASVEGNEDRISIVRPVSLTHAERSCVSNSGRTRESRGWKQRIGIRIHKLSEHLQWHRIFRKVKGWKS</sequence>
<keyword evidence="3" id="KW-0808">Transferase</keyword>
<evidence type="ECO:0000313" key="3">
    <source>
        <dbReference type="EMBL" id="GAP93417.2"/>
    </source>
</evidence>
<dbReference type="InterPro" id="IPR011009">
    <property type="entry name" value="Kinase-like_dom_sf"/>
</dbReference>
<dbReference type="InterPro" id="IPR000719">
    <property type="entry name" value="Prot_kinase_dom"/>
</dbReference>
<name>A0A1W2TXJ2_ROSNE</name>
<dbReference type="AlphaFoldDB" id="A0A1W2TXJ2"/>
<evidence type="ECO:0000259" key="2">
    <source>
        <dbReference type="PROSITE" id="PS50011"/>
    </source>
</evidence>
<proteinExistence type="predicted"/>
<dbReference type="GO" id="GO:0004672">
    <property type="term" value="F:protein kinase activity"/>
    <property type="evidence" value="ECO:0007669"/>
    <property type="project" value="InterPro"/>
</dbReference>
<reference evidence="3" key="1">
    <citation type="submission" date="2016-03" db="EMBL/GenBank/DDBJ databases">
        <title>Draft genome sequence of Rosellinia necatrix.</title>
        <authorList>
            <person name="Kanematsu S."/>
        </authorList>
    </citation>
    <scope>NUCLEOTIDE SEQUENCE [LARGE SCALE GENOMIC DNA]</scope>
    <source>
        <strain evidence="3">W97</strain>
    </source>
</reference>
<protein>
    <submittedName>
        <fullName evidence="3">Putative serine threonine protein kinase</fullName>
    </submittedName>
</protein>
<keyword evidence="4" id="KW-1185">Reference proteome</keyword>
<dbReference type="EMBL" id="DF977570">
    <property type="protein sequence ID" value="GAP93417.2"/>
    <property type="molecule type" value="Genomic_DNA"/>
</dbReference>
<dbReference type="GO" id="GO:0005524">
    <property type="term" value="F:ATP binding"/>
    <property type="evidence" value="ECO:0007669"/>
    <property type="project" value="InterPro"/>
</dbReference>
<accession>A0A1W2TXJ2</accession>
<evidence type="ECO:0000313" key="4">
    <source>
        <dbReference type="Proteomes" id="UP000054516"/>
    </source>
</evidence>
<dbReference type="Gene3D" id="1.10.510.10">
    <property type="entry name" value="Transferase(Phosphotransferase) domain 1"/>
    <property type="match status" value="1"/>
</dbReference>
<feature type="region of interest" description="Disordered" evidence="1">
    <location>
        <begin position="332"/>
        <end position="352"/>
    </location>
</feature>
<keyword evidence="3" id="KW-0418">Kinase</keyword>
<feature type="domain" description="Protein kinase" evidence="2">
    <location>
        <begin position="1"/>
        <end position="171"/>
    </location>
</feature>
<organism evidence="3">
    <name type="scientific">Rosellinia necatrix</name>
    <name type="common">White root-rot fungus</name>
    <dbReference type="NCBI Taxonomy" id="77044"/>
    <lineage>
        <taxon>Eukaryota</taxon>
        <taxon>Fungi</taxon>
        <taxon>Dikarya</taxon>
        <taxon>Ascomycota</taxon>
        <taxon>Pezizomycotina</taxon>
        <taxon>Sordariomycetes</taxon>
        <taxon>Xylariomycetidae</taxon>
        <taxon>Xylariales</taxon>
        <taxon>Xylariaceae</taxon>
        <taxon>Rosellinia</taxon>
    </lineage>
</organism>
<dbReference type="Proteomes" id="UP000054516">
    <property type="component" value="Unassembled WGS sequence"/>
</dbReference>
<feature type="compositionally biased region" description="Polar residues" evidence="1">
    <location>
        <begin position="332"/>
        <end position="351"/>
    </location>
</feature>
<dbReference type="SUPFAM" id="SSF56112">
    <property type="entry name" value="Protein kinase-like (PK-like)"/>
    <property type="match status" value="1"/>
</dbReference>
<gene>
    <name evidence="3" type="ORF">SAMD00023353_12500150</name>
</gene>
<dbReference type="OrthoDB" id="1046782at2759"/>